<dbReference type="PROSITE" id="PS50097">
    <property type="entry name" value="BTB"/>
    <property type="match status" value="2"/>
</dbReference>
<keyword evidence="5" id="KW-1185">Reference proteome</keyword>
<dbReference type="SMART" id="SM00612">
    <property type="entry name" value="Kelch"/>
    <property type="match status" value="9"/>
</dbReference>
<dbReference type="OrthoDB" id="5956771at2759"/>
<protein>
    <recommendedName>
        <fullName evidence="3">BTB domain-containing protein</fullName>
    </recommendedName>
</protein>
<reference evidence="4 5" key="1">
    <citation type="journal article" date="2018" name="Sci. Rep.">
        <title>Comparative analysis of the Pocillopora damicornis genome highlights role of immune system in coral evolution.</title>
        <authorList>
            <person name="Cunning R."/>
            <person name="Bay R.A."/>
            <person name="Gillette P."/>
            <person name="Baker A.C."/>
            <person name="Traylor-Knowles N."/>
        </authorList>
    </citation>
    <scope>NUCLEOTIDE SEQUENCE [LARGE SCALE GENOMIC DNA]</scope>
    <source>
        <strain evidence="4">RSMAS</strain>
        <tissue evidence="4">Whole animal</tissue>
    </source>
</reference>
<dbReference type="FunFam" id="1.25.40.420:FF:000001">
    <property type="entry name" value="Kelch-like family member 12"/>
    <property type="match status" value="2"/>
</dbReference>
<dbReference type="SUPFAM" id="SSF117281">
    <property type="entry name" value="Kelch motif"/>
    <property type="match status" value="2"/>
</dbReference>
<evidence type="ECO:0000259" key="3">
    <source>
        <dbReference type="PROSITE" id="PS50097"/>
    </source>
</evidence>
<dbReference type="PANTHER" id="PTHR45632">
    <property type="entry name" value="LD33804P"/>
    <property type="match status" value="1"/>
</dbReference>
<dbReference type="Proteomes" id="UP000275408">
    <property type="component" value="Unassembled WGS sequence"/>
</dbReference>
<dbReference type="InterPro" id="IPR011705">
    <property type="entry name" value="BACK"/>
</dbReference>
<dbReference type="Gene3D" id="2.120.10.80">
    <property type="entry name" value="Kelch-type beta propeller"/>
    <property type="match status" value="2"/>
</dbReference>
<evidence type="ECO:0000256" key="1">
    <source>
        <dbReference type="ARBA" id="ARBA00022441"/>
    </source>
</evidence>
<sequence length="1137" mass="128069">MATTTAEEAEEKTYEDFKDELLQKLHEFRETNILCDTIIRAQGQDFPAHKCVLSAASPYFRGMFSNDLKEKESNLVELQDIKSSTLTDVLRYIYTGRTRIDSSNAKDLVMTADYLIIPRLKRRATLFLEGTLNASNCLAFESFASRYNCESLKKAAVAYKMEKFVDVAKSEDFRLLDVEKVKELICMDEINVAEEEEVYEAVMAWVKHDLPFRESLLLDLLKFVRLFSISKYRLRMILDEELVRKDPICMREVITALDLSLFPEYFQDKTLNPRLSLGKYEQVVILNVEYCSFLDQKTLGFVLSSSEWLSLPQVPSYSQSATVCGGQLYVMGGKNSNSVCCFNPKQIKWSTLDMTMDRKGFTVTSFQEEMYVIGGEDSWHDVQIYDPVFNKWRQGVSMETARAEHSAVVLQEHIYVIAGHNGEVCQSSADCYNPLTDQWTEISGMSQARRCAAAVAVGRNLFIVGGFGDMTRYTIEPSCEIFDPGANQWSLMPSLSIPRAASGIVSTGNKVYLFGGEDEKHCRKEVLCCDIGENEWYEISVLPSECSFLQASLLKLPKELISSNSERYGKLTFDGYKDELLHKLNELRETNTLCDATIRVQGQDFPAHRCVLSAASSYFRGMFTSPLRERKSGLVELREIKSSTFGDVLWFIYTGEEVSTTFANAQDLVMAADYLIMPSLKAKAAFFLESTLNATNCMALESFASRYNCETLKQAAVTYKVKHFVRVTQSEDFRKLNLEKVKELICMDEINVAEEEEVYEAVMAWLKHDLPSRECLLLELLQCVRWFSMSKYTMRKILHEELIRKNLTCTRLVVDALDLVVFPACSQDTSQRSRLSLSGYENVVILTGSEDDFPEETCDCFVPASNTWVSLPNIPIPRVHHGAAVCGGVLYVMGGSESTPVCCFNPKENEWNTLDTTLRRKGCTVTSLNEELYVIGGEYSWRDVEIFNPVLNKWRQGDSMETSRAGHCAVALQEHIYVIAGHNGVNCLNSAECYNPSTDQWTEIASMSNVRRSAAAVAVGTKVFVFGGYADNVLGVIEPSCEVFDSSTSQWSLIPSLRLPRAGSGIVSIGDTVYVFGGEGVVVDDEEVYLKEDLGDVQCFDIGTNRWHRISFIPCGECSYVQASLLKVPKSLLITSD</sequence>
<dbReference type="AlphaFoldDB" id="A0A3M6U905"/>
<dbReference type="InterPro" id="IPR015915">
    <property type="entry name" value="Kelch-typ_b-propeller"/>
</dbReference>
<dbReference type="SUPFAM" id="SSF54695">
    <property type="entry name" value="POZ domain"/>
    <property type="match status" value="2"/>
</dbReference>
<keyword evidence="1" id="KW-0880">Kelch repeat</keyword>
<name>A0A3M6U905_POCDA</name>
<accession>A0A3M6U905</accession>
<keyword evidence="2" id="KW-0677">Repeat</keyword>
<evidence type="ECO:0000256" key="2">
    <source>
        <dbReference type="ARBA" id="ARBA00022737"/>
    </source>
</evidence>
<dbReference type="CDD" id="cd18186">
    <property type="entry name" value="BTB_POZ_ZBTB_KLHL-like"/>
    <property type="match status" value="1"/>
</dbReference>
<dbReference type="Pfam" id="PF00651">
    <property type="entry name" value="BTB"/>
    <property type="match status" value="2"/>
</dbReference>
<dbReference type="InterPro" id="IPR000210">
    <property type="entry name" value="BTB/POZ_dom"/>
</dbReference>
<organism evidence="4 5">
    <name type="scientific">Pocillopora damicornis</name>
    <name type="common">Cauliflower coral</name>
    <name type="synonym">Millepora damicornis</name>
    <dbReference type="NCBI Taxonomy" id="46731"/>
    <lineage>
        <taxon>Eukaryota</taxon>
        <taxon>Metazoa</taxon>
        <taxon>Cnidaria</taxon>
        <taxon>Anthozoa</taxon>
        <taxon>Hexacorallia</taxon>
        <taxon>Scleractinia</taxon>
        <taxon>Astrocoeniina</taxon>
        <taxon>Pocilloporidae</taxon>
        <taxon>Pocillopora</taxon>
    </lineage>
</organism>
<dbReference type="SMART" id="SM00225">
    <property type="entry name" value="BTB"/>
    <property type="match status" value="2"/>
</dbReference>
<dbReference type="Gene3D" id="3.30.710.10">
    <property type="entry name" value="Potassium Channel Kv1.1, Chain A"/>
    <property type="match status" value="2"/>
</dbReference>
<comment type="caution">
    <text evidence="4">The sequence shown here is derived from an EMBL/GenBank/DDBJ whole genome shotgun (WGS) entry which is preliminary data.</text>
</comment>
<dbReference type="STRING" id="46731.A0A3M6U905"/>
<dbReference type="Pfam" id="PF01344">
    <property type="entry name" value="Kelch_1"/>
    <property type="match status" value="1"/>
</dbReference>
<evidence type="ECO:0000313" key="4">
    <source>
        <dbReference type="EMBL" id="RMX50165.1"/>
    </source>
</evidence>
<gene>
    <name evidence="4" type="ORF">pdam_00004798</name>
</gene>
<dbReference type="Pfam" id="PF07707">
    <property type="entry name" value="BACK"/>
    <property type="match status" value="2"/>
</dbReference>
<dbReference type="Pfam" id="PF24681">
    <property type="entry name" value="Kelch_KLHDC2_KLHL20_DRC7"/>
    <property type="match status" value="2"/>
</dbReference>
<feature type="domain" description="BTB" evidence="3">
    <location>
        <begin position="594"/>
        <end position="656"/>
    </location>
</feature>
<dbReference type="InterPro" id="IPR011333">
    <property type="entry name" value="SKP1/BTB/POZ_sf"/>
</dbReference>
<dbReference type="Gene3D" id="1.25.40.420">
    <property type="match status" value="2"/>
</dbReference>
<evidence type="ECO:0000313" key="5">
    <source>
        <dbReference type="Proteomes" id="UP000275408"/>
    </source>
</evidence>
<proteinExistence type="predicted"/>
<dbReference type="SMART" id="SM00875">
    <property type="entry name" value="BACK"/>
    <property type="match status" value="2"/>
</dbReference>
<feature type="domain" description="BTB" evidence="3">
    <location>
        <begin position="35"/>
        <end position="102"/>
    </location>
</feature>
<dbReference type="InterPro" id="IPR006652">
    <property type="entry name" value="Kelch_1"/>
</dbReference>
<dbReference type="EMBL" id="RCHS01002005">
    <property type="protein sequence ID" value="RMX50165.1"/>
    <property type="molecule type" value="Genomic_DNA"/>
</dbReference>
<dbReference type="PANTHER" id="PTHR45632:SF30">
    <property type="entry name" value="BTB DOMAIN-CONTAINING PROTEIN"/>
    <property type="match status" value="1"/>
</dbReference>